<dbReference type="Proteomes" id="UP000319976">
    <property type="component" value="Chromosome"/>
</dbReference>
<gene>
    <name evidence="14" type="primary">mdoH</name>
    <name evidence="14" type="ORF">V22_16860</name>
</gene>
<evidence type="ECO:0000256" key="7">
    <source>
        <dbReference type="ARBA" id="ARBA00022676"/>
    </source>
</evidence>
<comment type="similarity">
    <text evidence="3">Belongs to the glycosyltransferase 2 family. OpgH subfamily.</text>
</comment>
<proteinExistence type="inferred from homology"/>
<evidence type="ECO:0000256" key="8">
    <source>
        <dbReference type="ARBA" id="ARBA00022679"/>
    </source>
</evidence>
<dbReference type="OrthoDB" id="9806824at2"/>
<evidence type="ECO:0000256" key="12">
    <source>
        <dbReference type="SAM" id="Phobius"/>
    </source>
</evidence>
<keyword evidence="11 12" id="KW-0472">Membrane</keyword>
<dbReference type="Gene3D" id="3.90.550.10">
    <property type="entry name" value="Spore Coat Polysaccharide Biosynthesis Protein SpsA, Chain A"/>
    <property type="match status" value="1"/>
</dbReference>
<keyword evidence="6" id="KW-0997">Cell inner membrane</keyword>
<comment type="pathway">
    <text evidence="2">Glycan metabolism; osmoregulated periplasmic glucan (OPG) biosynthesis.</text>
</comment>
<accession>A0A517T7W0</accession>
<dbReference type="Pfam" id="PF00535">
    <property type="entry name" value="Glycos_transf_2"/>
    <property type="match status" value="1"/>
</dbReference>
<name>A0A517T7W0_9PLAN</name>
<dbReference type="PANTHER" id="PTHR43867:SF5">
    <property type="entry name" value="GLUCANS BIOSYNTHESIS GLUCOSYLTRANSFERASE H"/>
    <property type="match status" value="1"/>
</dbReference>
<protein>
    <recommendedName>
        <fullName evidence="4">Glucans biosynthesis glucosyltransferase H</fullName>
    </recommendedName>
</protein>
<evidence type="ECO:0000313" key="15">
    <source>
        <dbReference type="Proteomes" id="UP000319976"/>
    </source>
</evidence>
<dbReference type="SUPFAM" id="SSF53448">
    <property type="entry name" value="Nucleotide-diphospho-sugar transferases"/>
    <property type="match status" value="1"/>
</dbReference>
<feature type="transmembrane region" description="Helical" evidence="12">
    <location>
        <begin position="16"/>
        <end position="37"/>
    </location>
</feature>
<reference evidence="14 15" key="1">
    <citation type="submission" date="2019-02" db="EMBL/GenBank/DDBJ databases">
        <title>Deep-cultivation of Planctomycetes and their phenomic and genomic characterization uncovers novel biology.</title>
        <authorList>
            <person name="Wiegand S."/>
            <person name="Jogler M."/>
            <person name="Boedeker C."/>
            <person name="Pinto D."/>
            <person name="Vollmers J."/>
            <person name="Rivas-Marin E."/>
            <person name="Kohn T."/>
            <person name="Peeters S.H."/>
            <person name="Heuer A."/>
            <person name="Rast P."/>
            <person name="Oberbeckmann S."/>
            <person name="Bunk B."/>
            <person name="Jeske O."/>
            <person name="Meyerdierks A."/>
            <person name="Storesund J.E."/>
            <person name="Kallscheuer N."/>
            <person name="Luecker S."/>
            <person name="Lage O.M."/>
            <person name="Pohl T."/>
            <person name="Merkel B.J."/>
            <person name="Hornburger P."/>
            <person name="Mueller R.-W."/>
            <person name="Bruemmer F."/>
            <person name="Labrenz M."/>
            <person name="Spormann A.M."/>
            <person name="Op den Camp H."/>
            <person name="Overmann J."/>
            <person name="Amann R."/>
            <person name="Jetten M.S.M."/>
            <person name="Mascher T."/>
            <person name="Medema M.H."/>
            <person name="Devos D.P."/>
            <person name="Kaster A.-K."/>
            <person name="Ovreas L."/>
            <person name="Rohde M."/>
            <person name="Galperin M.Y."/>
            <person name="Jogler C."/>
        </authorList>
    </citation>
    <scope>NUCLEOTIDE SEQUENCE [LARGE SCALE GENOMIC DNA]</scope>
    <source>
        <strain evidence="14 15">V22</strain>
    </source>
</reference>
<feature type="transmembrane region" description="Helical" evidence="12">
    <location>
        <begin position="49"/>
        <end position="71"/>
    </location>
</feature>
<keyword evidence="7 14" id="KW-0328">Glycosyltransferase</keyword>
<comment type="subcellular location">
    <subcellularLocation>
        <location evidence="1">Cell inner membrane</location>
        <topology evidence="1">Multi-pass membrane protein</topology>
    </subcellularLocation>
</comment>
<dbReference type="RefSeq" id="WP_145261628.1">
    <property type="nucleotide sequence ID" value="NZ_CP036316.1"/>
</dbReference>
<dbReference type="NCBIfam" id="NF003958">
    <property type="entry name" value="PRK05454.2-1"/>
    <property type="match status" value="1"/>
</dbReference>
<evidence type="ECO:0000256" key="3">
    <source>
        <dbReference type="ARBA" id="ARBA00009337"/>
    </source>
</evidence>
<dbReference type="InterPro" id="IPR029044">
    <property type="entry name" value="Nucleotide-diphossugar_trans"/>
</dbReference>
<organism evidence="14 15">
    <name type="scientific">Calycomorphotria hydatis</name>
    <dbReference type="NCBI Taxonomy" id="2528027"/>
    <lineage>
        <taxon>Bacteria</taxon>
        <taxon>Pseudomonadati</taxon>
        <taxon>Planctomycetota</taxon>
        <taxon>Planctomycetia</taxon>
        <taxon>Planctomycetales</taxon>
        <taxon>Planctomycetaceae</taxon>
        <taxon>Calycomorphotria</taxon>
    </lineage>
</organism>
<keyword evidence="9 12" id="KW-0812">Transmembrane</keyword>
<keyword evidence="8 14" id="KW-0808">Transferase</keyword>
<dbReference type="PANTHER" id="PTHR43867">
    <property type="entry name" value="CELLULOSE SYNTHASE CATALYTIC SUBUNIT A [UDP-FORMING]"/>
    <property type="match status" value="1"/>
</dbReference>
<evidence type="ECO:0000256" key="6">
    <source>
        <dbReference type="ARBA" id="ARBA00022519"/>
    </source>
</evidence>
<keyword evidence="10 12" id="KW-1133">Transmembrane helix</keyword>
<dbReference type="GO" id="GO:0016758">
    <property type="term" value="F:hexosyltransferase activity"/>
    <property type="evidence" value="ECO:0007669"/>
    <property type="project" value="TreeGrafter"/>
</dbReference>
<feature type="domain" description="Glycosyltransferase 2-like" evidence="13">
    <location>
        <begin position="112"/>
        <end position="292"/>
    </location>
</feature>
<evidence type="ECO:0000256" key="4">
    <source>
        <dbReference type="ARBA" id="ARBA00020585"/>
    </source>
</evidence>
<feature type="transmembrane region" description="Helical" evidence="12">
    <location>
        <begin position="385"/>
        <end position="407"/>
    </location>
</feature>
<feature type="transmembrane region" description="Helical" evidence="12">
    <location>
        <begin position="419"/>
        <end position="441"/>
    </location>
</feature>
<keyword evidence="5" id="KW-1003">Cell membrane</keyword>
<evidence type="ECO:0000256" key="1">
    <source>
        <dbReference type="ARBA" id="ARBA00004429"/>
    </source>
</evidence>
<sequence length="709" mass="79523">MNFRPLETVVYSPREFVIGCTLFFTLVTSALFADLLAVDGFGTLDFVQVSLYAVLAGWVSFGFSLAALGFLTGIYERRLSRAGLNDQRSIEDINAQTNVAEEDYSAMPRAAILMPVYNEEPSRVLAGMQAMRESLGEMGVGKNFDFFLLSDSTNPDVWLEEEMAWSRLPRNEAKQPTVYYRHRPQNTARKSGNLADFCERWGLGYRYMIVLDADSVMSAETLVEMVKRMERDALIGILQVPPKPVHATSTFSRAQQFAASVYGPLFTRGYRAWCGDDGNYWGHNAIIRVAPFINHAGLPVLPGQAPLGGEVLSHDFVEAALMRRAGWKVVIADDLADSYEELPNTMLGYAQRDQRWCQGNLQHMNLLGRCQLSGMSRWHLASGALSFLASPLWLMFVLLTFPVATIFSMDTTSEDWTPFWGVNPHLLSVGLFCGVMGALILPKFAGMWERMAIGDTRRFGGAVPLVLSTILETFLSMLVAPIMMAFHSTFVVMSLLGKKVQWTAQQRGDNNMSLYEAWKTHRTHSVIGIAIIATLYYLAPATLFWAAPVLVGLALSIPLAVLLSDSRLGQALASRHLLIIPEDLAPPEILKTQMDLINNSRRFQPKLPREELFRTLLTDPTFHRLHCSILEATDSERPLEQSQREEIVNRVRKRGTSSLSQQERREVAGDSVALRELHAAYWAETSWKRHFMSQQFLKNAEESNLATSN</sequence>
<dbReference type="KEGG" id="chya:V22_16860"/>
<dbReference type="GO" id="GO:0005886">
    <property type="term" value="C:plasma membrane"/>
    <property type="evidence" value="ECO:0007669"/>
    <property type="project" value="UniProtKB-SubCell"/>
</dbReference>
<evidence type="ECO:0000256" key="11">
    <source>
        <dbReference type="ARBA" id="ARBA00023136"/>
    </source>
</evidence>
<evidence type="ECO:0000256" key="5">
    <source>
        <dbReference type="ARBA" id="ARBA00022475"/>
    </source>
</evidence>
<evidence type="ECO:0000256" key="2">
    <source>
        <dbReference type="ARBA" id="ARBA00005001"/>
    </source>
</evidence>
<feature type="transmembrane region" description="Helical" evidence="12">
    <location>
        <begin position="543"/>
        <end position="563"/>
    </location>
</feature>
<feature type="transmembrane region" description="Helical" evidence="12">
    <location>
        <begin position="462"/>
        <end position="486"/>
    </location>
</feature>
<evidence type="ECO:0000259" key="13">
    <source>
        <dbReference type="Pfam" id="PF00535"/>
    </source>
</evidence>
<dbReference type="NCBIfam" id="NF003962">
    <property type="entry name" value="PRK05454.2-5"/>
    <property type="match status" value="1"/>
</dbReference>
<dbReference type="InterPro" id="IPR050321">
    <property type="entry name" value="Glycosyltr_2/OpgH_subfam"/>
</dbReference>
<dbReference type="InterPro" id="IPR001173">
    <property type="entry name" value="Glyco_trans_2-like"/>
</dbReference>
<dbReference type="AlphaFoldDB" id="A0A517T7W0"/>
<keyword evidence="15" id="KW-1185">Reference proteome</keyword>
<evidence type="ECO:0000313" key="14">
    <source>
        <dbReference type="EMBL" id="QDT64452.1"/>
    </source>
</evidence>
<evidence type="ECO:0000256" key="9">
    <source>
        <dbReference type="ARBA" id="ARBA00022692"/>
    </source>
</evidence>
<dbReference type="EMBL" id="CP036316">
    <property type="protein sequence ID" value="QDT64452.1"/>
    <property type="molecule type" value="Genomic_DNA"/>
</dbReference>
<evidence type="ECO:0000256" key="10">
    <source>
        <dbReference type="ARBA" id="ARBA00022989"/>
    </source>
</evidence>
<dbReference type="CDD" id="cd04191">
    <property type="entry name" value="Glucan_BSP_MdoH"/>
    <property type="match status" value="1"/>
</dbReference>